<dbReference type="EMBL" id="QXFX01000092">
    <property type="protein sequence ID" value="KAE9132677.1"/>
    <property type="molecule type" value="Genomic_DNA"/>
</dbReference>
<evidence type="ECO:0000313" key="6">
    <source>
        <dbReference type="EMBL" id="KAE9230411.1"/>
    </source>
</evidence>
<dbReference type="Proteomes" id="UP000429523">
    <property type="component" value="Unassembled WGS sequence"/>
</dbReference>
<comment type="caution">
    <text evidence="9">The sequence shown here is derived from an EMBL/GenBank/DDBJ whole genome shotgun (WGS) entry which is preliminary data.</text>
</comment>
<sequence>MDTLVVLIVVILVVILLSTDPIYYSSSSAIGPELGSSSSIITKAEFSLLPNPVHHPFLTLGSS</sequence>
<dbReference type="Proteomes" id="UP000488956">
    <property type="component" value="Unassembled WGS sequence"/>
</dbReference>
<name>A0A6A4ENI2_9STRA</name>
<dbReference type="Proteomes" id="UP000486351">
    <property type="component" value="Unassembled WGS sequence"/>
</dbReference>
<evidence type="ECO:0000313" key="8">
    <source>
        <dbReference type="EMBL" id="KAE9252047.1"/>
    </source>
</evidence>
<evidence type="ECO:0000313" key="2">
    <source>
        <dbReference type="EMBL" id="KAE9025709.1"/>
    </source>
</evidence>
<evidence type="ECO:0000313" key="15">
    <source>
        <dbReference type="Proteomes" id="UP000440732"/>
    </source>
</evidence>
<dbReference type="Proteomes" id="UP000476176">
    <property type="component" value="Unassembled WGS sequence"/>
</dbReference>
<dbReference type="Proteomes" id="UP000460718">
    <property type="component" value="Unassembled WGS sequence"/>
</dbReference>
<dbReference type="EMBL" id="QXGA01000093">
    <property type="protein sequence ID" value="KAE9152752.1"/>
    <property type="molecule type" value="Genomic_DNA"/>
</dbReference>
<evidence type="ECO:0000313" key="10">
    <source>
        <dbReference type="EMBL" id="KAE9357421.1"/>
    </source>
</evidence>
<dbReference type="EMBL" id="QXGE01000096">
    <property type="protein sequence ID" value="KAE9325058.1"/>
    <property type="molecule type" value="Genomic_DNA"/>
</dbReference>
<evidence type="ECO:0000313" key="20">
    <source>
        <dbReference type="Proteomes" id="UP000488956"/>
    </source>
</evidence>
<dbReference type="Proteomes" id="UP000440367">
    <property type="component" value="Unassembled WGS sequence"/>
</dbReference>
<dbReference type="EMBL" id="QXGD01000120">
    <property type="protein sequence ID" value="KAE9252047.1"/>
    <property type="molecule type" value="Genomic_DNA"/>
</dbReference>
<keyword evidence="12" id="KW-1185">Reference proteome</keyword>
<evidence type="ECO:0000313" key="13">
    <source>
        <dbReference type="Proteomes" id="UP000437068"/>
    </source>
</evidence>
<evidence type="ECO:0000313" key="5">
    <source>
        <dbReference type="EMBL" id="KAE9152752.1"/>
    </source>
</evidence>
<gene>
    <name evidence="9" type="ORF">PF001_g3120</name>
    <name evidence="8" type="ORF">PF002_g4000</name>
    <name evidence="7" type="ORF">PF004_g5700</name>
    <name evidence="6" type="ORF">PF005_g3484</name>
    <name evidence="5" type="ORF">PF006_g3041</name>
    <name evidence="4" type="ORF">PF007_g3382</name>
    <name evidence="10" type="ORF">PF008_g3165</name>
    <name evidence="1" type="ORF">PF009_g3831</name>
    <name evidence="3" type="ORF">PF010_g3087</name>
    <name evidence="2" type="ORF">PF011_g2901</name>
</gene>
<evidence type="ECO:0000313" key="9">
    <source>
        <dbReference type="EMBL" id="KAE9325058.1"/>
    </source>
</evidence>
<proteinExistence type="predicted"/>
<dbReference type="EMBL" id="QXFZ01000099">
    <property type="protein sequence ID" value="KAE9133365.1"/>
    <property type="molecule type" value="Genomic_DNA"/>
</dbReference>
<dbReference type="EMBL" id="QXFW01000091">
    <property type="protein sequence ID" value="KAE9025709.1"/>
    <property type="molecule type" value="Genomic_DNA"/>
</dbReference>
<evidence type="ECO:0000313" key="16">
    <source>
        <dbReference type="Proteomes" id="UP000441208"/>
    </source>
</evidence>
<evidence type="ECO:0000313" key="1">
    <source>
        <dbReference type="EMBL" id="KAE8946534.1"/>
    </source>
</evidence>
<evidence type="ECO:0000313" key="17">
    <source>
        <dbReference type="Proteomes" id="UP000460718"/>
    </source>
</evidence>
<evidence type="ECO:0000313" key="3">
    <source>
        <dbReference type="EMBL" id="KAE9132677.1"/>
    </source>
</evidence>
<evidence type="ECO:0000313" key="11">
    <source>
        <dbReference type="Proteomes" id="UP000429523"/>
    </source>
</evidence>
<dbReference type="AlphaFoldDB" id="A0A6A4ENI2"/>
<dbReference type="Proteomes" id="UP000433483">
    <property type="component" value="Unassembled WGS sequence"/>
</dbReference>
<protein>
    <submittedName>
        <fullName evidence="9">Uncharacterized protein</fullName>
    </submittedName>
</protein>
<dbReference type="EMBL" id="QXGC01000219">
    <property type="protein sequence ID" value="KAE9244381.1"/>
    <property type="molecule type" value="Genomic_DNA"/>
</dbReference>
<evidence type="ECO:0000313" key="14">
    <source>
        <dbReference type="Proteomes" id="UP000440367"/>
    </source>
</evidence>
<accession>A0A6A4ENI2</accession>
<dbReference type="EMBL" id="QXFY01000094">
    <property type="protein sequence ID" value="KAE9357421.1"/>
    <property type="molecule type" value="Genomic_DNA"/>
</dbReference>
<evidence type="ECO:0000313" key="19">
    <source>
        <dbReference type="Proteomes" id="UP000486351"/>
    </source>
</evidence>
<dbReference type="EMBL" id="QXGB01000103">
    <property type="protein sequence ID" value="KAE9230411.1"/>
    <property type="molecule type" value="Genomic_DNA"/>
</dbReference>
<evidence type="ECO:0000313" key="7">
    <source>
        <dbReference type="EMBL" id="KAE9244381.1"/>
    </source>
</evidence>
<evidence type="ECO:0000313" key="18">
    <source>
        <dbReference type="Proteomes" id="UP000476176"/>
    </source>
</evidence>
<dbReference type="Proteomes" id="UP000437068">
    <property type="component" value="Unassembled WGS sequence"/>
</dbReference>
<evidence type="ECO:0000313" key="12">
    <source>
        <dbReference type="Proteomes" id="UP000433483"/>
    </source>
</evidence>
<reference evidence="11 12" key="1">
    <citation type="submission" date="2018-08" db="EMBL/GenBank/DDBJ databases">
        <title>Genomic investigation of the strawberry pathogen Phytophthora fragariae indicates pathogenicity is determined by transcriptional variation in three key races.</title>
        <authorList>
            <person name="Adams T.M."/>
            <person name="Armitage A.D."/>
            <person name="Sobczyk M.K."/>
            <person name="Bates H.J."/>
            <person name="Dunwell J.M."/>
            <person name="Nellist C.F."/>
            <person name="Harrison R.J."/>
        </authorList>
    </citation>
    <scope>NUCLEOTIDE SEQUENCE [LARGE SCALE GENOMIC DNA]</scope>
    <source>
        <strain evidence="9 13">A4</strain>
        <strain evidence="8 14">BC-1</strain>
        <strain evidence="7 18">BC-23</strain>
        <strain evidence="6 12">NOV-27</strain>
        <strain evidence="5 15">NOV-5</strain>
        <strain evidence="4 16">NOV-71</strain>
        <strain evidence="10 19">NOV-77</strain>
        <strain evidence="1 11">NOV-9</strain>
        <strain evidence="3 20">ONT-3</strain>
        <strain evidence="2 17">SCRP245</strain>
    </source>
</reference>
<evidence type="ECO:0000313" key="4">
    <source>
        <dbReference type="EMBL" id="KAE9133365.1"/>
    </source>
</evidence>
<dbReference type="Proteomes" id="UP000440732">
    <property type="component" value="Unassembled WGS sequence"/>
</dbReference>
<organism evidence="9 13">
    <name type="scientific">Phytophthora fragariae</name>
    <dbReference type="NCBI Taxonomy" id="53985"/>
    <lineage>
        <taxon>Eukaryota</taxon>
        <taxon>Sar</taxon>
        <taxon>Stramenopiles</taxon>
        <taxon>Oomycota</taxon>
        <taxon>Peronosporomycetes</taxon>
        <taxon>Peronosporales</taxon>
        <taxon>Peronosporaceae</taxon>
        <taxon>Phytophthora</taxon>
    </lineage>
</organism>
<dbReference type="Proteomes" id="UP000441208">
    <property type="component" value="Unassembled WGS sequence"/>
</dbReference>
<dbReference type="EMBL" id="QXGF01000113">
    <property type="protein sequence ID" value="KAE8946534.1"/>
    <property type="molecule type" value="Genomic_DNA"/>
</dbReference>